<protein>
    <submittedName>
        <fullName evidence="5">HAD-IB family hydrolase</fullName>
    </submittedName>
</protein>
<dbReference type="RefSeq" id="WP_267537642.1">
    <property type="nucleotide sequence ID" value="NZ_JAPNKA010000001.1"/>
</dbReference>
<dbReference type="Gene3D" id="3.40.50.1000">
    <property type="entry name" value="HAD superfamily/HAD-like"/>
    <property type="match status" value="1"/>
</dbReference>
<dbReference type="GO" id="GO:0016787">
    <property type="term" value="F:hydrolase activity"/>
    <property type="evidence" value="ECO:0007669"/>
    <property type="project" value="UniProtKB-KW"/>
</dbReference>
<sequence>MYAFFDVDGTLLSLKSMFSFQEFYLRWESRGTRGRGEARWREFLSRFSAWEGEGRDRLFLNREYYRSYAGRSQKAVRAAAAVWFSLEKQRHPGLLIAPTLRLLREHQGRGHVPVFVSGSLDELLEPLARELGVTHCLATRLKVREERYTGEIDGPQMIGQGKADAVRTFLAAREADSAECFAYGDHSTDVPMLEAVGHPVAVIGDPRLAEQARRKRWEMIDLNAPPSTPPGPRSDGRRPLG</sequence>
<evidence type="ECO:0000313" key="5">
    <source>
        <dbReference type="EMBL" id="MCY1078882.1"/>
    </source>
</evidence>
<proteinExistence type="predicted"/>
<keyword evidence="1" id="KW-0479">Metal-binding</keyword>
<keyword evidence="3" id="KW-0460">Magnesium</keyword>
<dbReference type="EMBL" id="JAPNKA010000001">
    <property type="protein sequence ID" value="MCY1078882.1"/>
    <property type="molecule type" value="Genomic_DNA"/>
</dbReference>
<feature type="region of interest" description="Disordered" evidence="4">
    <location>
        <begin position="218"/>
        <end position="241"/>
    </location>
</feature>
<name>A0ABT4AB46_9BACT</name>
<keyword evidence="6" id="KW-1185">Reference proteome</keyword>
<evidence type="ECO:0000256" key="4">
    <source>
        <dbReference type="SAM" id="MobiDB-lite"/>
    </source>
</evidence>
<reference evidence="5 6" key="1">
    <citation type="submission" date="2022-11" db="EMBL/GenBank/DDBJ databases">
        <title>Minimal conservation of predation-associated metabolite biosynthetic gene clusters underscores biosynthetic potential of Myxococcota including descriptions for ten novel species: Archangium lansinium sp. nov., Myxococcus landrumus sp. nov., Nannocystis bai.</title>
        <authorList>
            <person name="Ahearne A."/>
            <person name="Stevens C."/>
            <person name="Phillips K."/>
        </authorList>
    </citation>
    <scope>NUCLEOTIDE SEQUENCE [LARGE SCALE GENOMIC DNA]</scope>
    <source>
        <strain evidence="5 6">MIWBW</strain>
    </source>
</reference>
<dbReference type="CDD" id="cd02612">
    <property type="entry name" value="HAD_PGPPase"/>
    <property type="match status" value="1"/>
</dbReference>
<evidence type="ECO:0000256" key="3">
    <source>
        <dbReference type="ARBA" id="ARBA00022842"/>
    </source>
</evidence>
<dbReference type="InterPro" id="IPR050582">
    <property type="entry name" value="HAD-like_SerB"/>
</dbReference>
<dbReference type="NCBIfam" id="TIGR01490">
    <property type="entry name" value="HAD-SF-IB-hyp1"/>
    <property type="match status" value="1"/>
</dbReference>
<evidence type="ECO:0000256" key="1">
    <source>
        <dbReference type="ARBA" id="ARBA00022723"/>
    </source>
</evidence>
<organism evidence="5 6">
    <name type="scientific">Archangium lansingense</name>
    <dbReference type="NCBI Taxonomy" id="2995310"/>
    <lineage>
        <taxon>Bacteria</taxon>
        <taxon>Pseudomonadati</taxon>
        <taxon>Myxococcota</taxon>
        <taxon>Myxococcia</taxon>
        <taxon>Myxococcales</taxon>
        <taxon>Cystobacterineae</taxon>
        <taxon>Archangiaceae</taxon>
        <taxon>Archangium</taxon>
    </lineage>
</organism>
<dbReference type="InterPro" id="IPR023214">
    <property type="entry name" value="HAD_sf"/>
</dbReference>
<dbReference type="InterPro" id="IPR006385">
    <property type="entry name" value="HAD_hydro_SerB1"/>
</dbReference>
<comment type="caution">
    <text evidence="5">The sequence shown here is derived from an EMBL/GenBank/DDBJ whole genome shotgun (WGS) entry which is preliminary data.</text>
</comment>
<dbReference type="Gene3D" id="1.20.1440.100">
    <property type="entry name" value="SG protein - dephosphorylation function"/>
    <property type="match status" value="1"/>
</dbReference>
<gene>
    <name evidence="5" type="ORF">OV287_30920</name>
</gene>
<keyword evidence="2 5" id="KW-0378">Hydrolase</keyword>
<dbReference type="PANTHER" id="PTHR43344">
    <property type="entry name" value="PHOSPHOSERINE PHOSPHATASE"/>
    <property type="match status" value="1"/>
</dbReference>
<dbReference type="SUPFAM" id="SSF56784">
    <property type="entry name" value="HAD-like"/>
    <property type="match status" value="1"/>
</dbReference>
<dbReference type="Pfam" id="PF12710">
    <property type="entry name" value="HAD"/>
    <property type="match status" value="1"/>
</dbReference>
<accession>A0ABT4AB46</accession>
<dbReference type="PANTHER" id="PTHR43344:SF13">
    <property type="entry name" value="PHOSPHATASE RV3661-RELATED"/>
    <property type="match status" value="1"/>
</dbReference>
<dbReference type="InterPro" id="IPR036412">
    <property type="entry name" value="HAD-like_sf"/>
</dbReference>
<dbReference type="Proteomes" id="UP001207654">
    <property type="component" value="Unassembled WGS sequence"/>
</dbReference>
<evidence type="ECO:0000313" key="6">
    <source>
        <dbReference type="Proteomes" id="UP001207654"/>
    </source>
</evidence>
<dbReference type="NCBIfam" id="TIGR01488">
    <property type="entry name" value="HAD-SF-IB"/>
    <property type="match status" value="1"/>
</dbReference>
<evidence type="ECO:0000256" key="2">
    <source>
        <dbReference type="ARBA" id="ARBA00022801"/>
    </source>
</evidence>